<dbReference type="InterPro" id="IPR052728">
    <property type="entry name" value="O2_lipid_transport_reg"/>
</dbReference>
<evidence type="ECO:0000313" key="3">
    <source>
        <dbReference type="EMBL" id="KAK3088500.1"/>
    </source>
</evidence>
<keyword evidence="1" id="KW-0472">Membrane</keyword>
<gene>
    <name evidence="3" type="ORF">FSP39_019900</name>
</gene>
<feature type="domain" description="Acyltransferase 3" evidence="2">
    <location>
        <begin position="117"/>
        <end position="415"/>
    </location>
</feature>
<name>A0AA89BV48_PINIB</name>
<feature type="transmembrane region" description="Helical" evidence="1">
    <location>
        <begin position="191"/>
        <end position="219"/>
    </location>
</feature>
<dbReference type="Pfam" id="PF01757">
    <property type="entry name" value="Acyl_transf_3"/>
    <property type="match status" value="1"/>
</dbReference>
<keyword evidence="1" id="KW-0812">Transmembrane</keyword>
<proteinExistence type="predicted"/>
<dbReference type="PANTHER" id="PTHR11161">
    <property type="entry name" value="O-ACYLTRANSFERASE"/>
    <property type="match status" value="1"/>
</dbReference>
<feature type="transmembrane region" description="Helical" evidence="1">
    <location>
        <begin position="394"/>
        <end position="418"/>
    </location>
</feature>
<feature type="transmembrane region" description="Helical" evidence="1">
    <location>
        <begin position="363"/>
        <end position="382"/>
    </location>
</feature>
<dbReference type="AlphaFoldDB" id="A0AA89BV48"/>
<accession>A0AA89BV48</accession>
<dbReference type="Proteomes" id="UP001186944">
    <property type="component" value="Unassembled WGS sequence"/>
</dbReference>
<reference evidence="3" key="1">
    <citation type="submission" date="2019-08" db="EMBL/GenBank/DDBJ databases">
        <title>The improved chromosome-level genome for the pearl oyster Pinctada fucata martensii using PacBio sequencing and Hi-C.</title>
        <authorList>
            <person name="Zheng Z."/>
        </authorList>
    </citation>
    <scope>NUCLEOTIDE SEQUENCE</scope>
    <source>
        <strain evidence="3">ZZ-2019</strain>
        <tissue evidence="3">Adductor muscle</tissue>
    </source>
</reference>
<dbReference type="GO" id="GO:0016747">
    <property type="term" value="F:acyltransferase activity, transferring groups other than amino-acyl groups"/>
    <property type="evidence" value="ECO:0007669"/>
    <property type="project" value="InterPro"/>
</dbReference>
<organism evidence="3 4">
    <name type="scientific">Pinctada imbricata</name>
    <name type="common">Atlantic pearl-oyster</name>
    <name type="synonym">Pinctada martensii</name>
    <dbReference type="NCBI Taxonomy" id="66713"/>
    <lineage>
        <taxon>Eukaryota</taxon>
        <taxon>Metazoa</taxon>
        <taxon>Spiralia</taxon>
        <taxon>Lophotrochozoa</taxon>
        <taxon>Mollusca</taxon>
        <taxon>Bivalvia</taxon>
        <taxon>Autobranchia</taxon>
        <taxon>Pteriomorphia</taxon>
        <taxon>Pterioida</taxon>
        <taxon>Pterioidea</taxon>
        <taxon>Pteriidae</taxon>
        <taxon>Pinctada</taxon>
    </lineage>
</organism>
<evidence type="ECO:0000313" key="4">
    <source>
        <dbReference type="Proteomes" id="UP001186944"/>
    </source>
</evidence>
<feature type="transmembrane region" description="Helical" evidence="1">
    <location>
        <begin position="259"/>
        <end position="276"/>
    </location>
</feature>
<evidence type="ECO:0000256" key="1">
    <source>
        <dbReference type="SAM" id="Phobius"/>
    </source>
</evidence>
<keyword evidence="4" id="KW-1185">Reference proteome</keyword>
<feature type="transmembrane region" description="Helical" evidence="1">
    <location>
        <begin position="327"/>
        <end position="351"/>
    </location>
</feature>
<feature type="transmembrane region" description="Helical" evidence="1">
    <location>
        <begin position="288"/>
        <end position="307"/>
    </location>
</feature>
<comment type="caution">
    <text evidence="3">The sequence shown here is derived from an EMBL/GenBank/DDBJ whole genome shotgun (WGS) entry which is preliminary data.</text>
</comment>
<protein>
    <recommendedName>
        <fullName evidence="2">Acyltransferase 3 domain-containing protein</fullName>
    </recommendedName>
</protein>
<evidence type="ECO:0000259" key="2">
    <source>
        <dbReference type="Pfam" id="PF01757"/>
    </source>
</evidence>
<dbReference type="EMBL" id="VSWD01000011">
    <property type="protein sequence ID" value="KAK3088500.1"/>
    <property type="molecule type" value="Genomic_DNA"/>
</dbReference>
<keyword evidence="1" id="KW-1133">Transmembrane helix</keyword>
<sequence>MQANIPVYIHFPIIVENRCIYHTRYYFFLGKLERALLAFSVYTNGKKLLSAKMSAGSLSAIHGVRFLSLSWVVLGHSMAVNFDIFGNLVKVGPLWISRVSFQAIQNALVSVDTFFTLRLTPVYMLLLGVYTCLYRYAGDGPSYNMYHQPESEGCTEKWWTNLLYINNFVYPDLQPAGCLGHSWYLANDMQFYVLSPLIIVPFFVHPVFGGIMSIVFLGATWGTTAGLAMKYRWPPTSLGGGVDLTNQGKMFDEYYMKPYGRMGPYIMGIITGYILYRRKCQCQMKPFVAVSGWIVSTVVACLVLYGLRDAFNGHPLSVKMSVFYLTVHRTVWGACICWVVFACATGNGGFINTLLSWEAFIPLARLTYCTYLVHPILMEFYTGTLRHPFDLTEISITFLFLAYLVSSMALAFILSLAFESPMMALEKVVFGKDKKKTTKD</sequence>
<dbReference type="PANTHER" id="PTHR11161:SF0">
    <property type="entry name" value="O-ACYLTRANSFERASE LIKE PROTEIN"/>
    <property type="match status" value="1"/>
</dbReference>
<dbReference type="InterPro" id="IPR002656">
    <property type="entry name" value="Acyl_transf_3_dom"/>
</dbReference>